<dbReference type="EMBL" id="JBFMKM010000007">
    <property type="protein sequence ID" value="KAL1305282.1"/>
    <property type="molecule type" value="Genomic_DNA"/>
</dbReference>
<evidence type="ECO:0000256" key="1">
    <source>
        <dbReference type="SAM" id="MobiDB-lite"/>
    </source>
</evidence>
<dbReference type="GeneID" id="95975892"/>
<organism evidence="2 3">
    <name type="scientific">Neodothiora populina</name>
    <dbReference type="NCBI Taxonomy" id="2781224"/>
    <lineage>
        <taxon>Eukaryota</taxon>
        <taxon>Fungi</taxon>
        <taxon>Dikarya</taxon>
        <taxon>Ascomycota</taxon>
        <taxon>Pezizomycotina</taxon>
        <taxon>Dothideomycetes</taxon>
        <taxon>Dothideomycetidae</taxon>
        <taxon>Dothideales</taxon>
        <taxon>Dothioraceae</taxon>
        <taxon>Neodothiora</taxon>
    </lineage>
</organism>
<feature type="compositionally biased region" description="Basic and acidic residues" evidence="1">
    <location>
        <begin position="76"/>
        <end position="108"/>
    </location>
</feature>
<comment type="caution">
    <text evidence="2">The sequence shown here is derived from an EMBL/GenBank/DDBJ whole genome shotgun (WGS) entry which is preliminary data.</text>
</comment>
<protein>
    <submittedName>
        <fullName evidence="2">Uncharacterized protein</fullName>
    </submittedName>
</protein>
<feature type="compositionally biased region" description="Acidic residues" evidence="1">
    <location>
        <begin position="109"/>
        <end position="124"/>
    </location>
</feature>
<keyword evidence="3" id="KW-1185">Reference proteome</keyword>
<gene>
    <name evidence="2" type="ORF">AAFC00_002190</name>
</gene>
<accession>A0ABR3PGK5</accession>
<feature type="compositionally biased region" description="Basic and acidic residues" evidence="1">
    <location>
        <begin position="223"/>
        <end position="241"/>
    </location>
</feature>
<proteinExistence type="predicted"/>
<dbReference type="RefSeq" id="XP_069201555.1">
    <property type="nucleotide sequence ID" value="XM_069341475.1"/>
</dbReference>
<evidence type="ECO:0000313" key="2">
    <source>
        <dbReference type="EMBL" id="KAL1305282.1"/>
    </source>
</evidence>
<name>A0ABR3PGK5_9PEZI</name>
<feature type="region of interest" description="Disordered" evidence="1">
    <location>
        <begin position="1"/>
        <end position="270"/>
    </location>
</feature>
<feature type="compositionally biased region" description="Polar residues" evidence="1">
    <location>
        <begin position="249"/>
        <end position="261"/>
    </location>
</feature>
<reference evidence="2 3" key="1">
    <citation type="submission" date="2024-07" db="EMBL/GenBank/DDBJ databases">
        <title>Draft sequence of the Neodothiora populina.</title>
        <authorList>
            <person name="Drown D.D."/>
            <person name="Schuette U.S."/>
            <person name="Buechlein A.B."/>
            <person name="Rusch D.R."/>
            <person name="Winton L.W."/>
            <person name="Adams G.A."/>
        </authorList>
    </citation>
    <scope>NUCLEOTIDE SEQUENCE [LARGE SCALE GENOMIC DNA]</scope>
    <source>
        <strain evidence="2 3">CPC 39397</strain>
    </source>
</reference>
<feature type="compositionally biased region" description="Polar residues" evidence="1">
    <location>
        <begin position="331"/>
        <end position="344"/>
    </location>
</feature>
<sequence>MGEKKSTAGSTQAPARKQFRLSRHKSNEPTRINRQPQAQPMVVVKPTGGSRQTRPFDPFELSRRLELYQQDQELATARRESARKAADSTRPAGDRNDSAHDDETKGCEDKDDSSDLTNYEEVDEVNPNAGEDKDEVQTQTQPQSQRRRPESSRQLTRPRADRKASSSRARRSQPGTYFPKYAAKQFSATTNTLPAKPASKSEKSKKPDSDPVSPKQPFVEPPMPKRMERVMASESDLDKFKDRRRSVMLPSTTDHNSNFAHSSRTSRPRPLSTALEHLSIADDQDANPYMLSTAPLPAEKTQLNDYSGATHYVALEPRPTLAQHHDHNRNDWSQASQCGDSTPHFSHHLHSIWKKDGGAAAGSDNARRPQHGETAAAPRRGTSAGTHGGSDQTMISDAVKLVKEERRRSSILGFLKRHH</sequence>
<feature type="compositionally biased region" description="Polar residues" evidence="1">
    <location>
        <begin position="29"/>
        <end position="38"/>
    </location>
</feature>
<feature type="compositionally biased region" description="Basic and acidic residues" evidence="1">
    <location>
        <begin position="199"/>
        <end position="209"/>
    </location>
</feature>
<evidence type="ECO:0000313" key="3">
    <source>
        <dbReference type="Proteomes" id="UP001562354"/>
    </source>
</evidence>
<feature type="compositionally biased region" description="Polar residues" evidence="1">
    <location>
        <begin position="383"/>
        <end position="395"/>
    </location>
</feature>
<feature type="region of interest" description="Disordered" evidence="1">
    <location>
        <begin position="323"/>
        <end position="395"/>
    </location>
</feature>
<dbReference type="Proteomes" id="UP001562354">
    <property type="component" value="Unassembled WGS sequence"/>
</dbReference>